<keyword evidence="5" id="KW-1185">Reference proteome</keyword>
<protein>
    <recommendedName>
        <fullName evidence="2">Methyltransferase-like protein 5</fullName>
    </recommendedName>
</protein>
<dbReference type="InterPro" id="IPR002052">
    <property type="entry name" value="DNA_methylase_N6_adenine_CS"/>
</dbReference>
<dbReference type="CDD" id="cd02440">
    <property type="entry name" value="AdoMet_MTases"/>
    <property type="match status" value="1"/>
</dbReference>
<comment type="similarity">
    <text evidence="1">Belongs to the methyltransferase superfamily. PrmA family.</text>
</comment>
<dbReference type="PROSITE" id="PS00092">
    <property type="entry name" value="N6_MTASE"/>
    <property type="match status" value="1"/>
</dbReference>
<gene>
    <name evidence="4" type="ORF">SYNPS1DRAFT_13678</name>
</gene>
<dbReference type="Pfam" id="PF05175">
    <property type="entry name" value="MTS"/>
    <property type="match status" value="1"/>
</dbReference>
<evidence type="ECO:0000313" key="4">
    <source>
        <dbReference type="EMBL" id="RKP26794.1"/>
    </source>
</evidence>
<keyword evidence="4" id="KW-0808">Transferase</keyword>
<dbReference type="SUPFAM" id="SSF53335">
    <property type="entry name" value="S-adenosyl-L-methionine-dependent methyltransferases"/>
    <property type="match status" value="1"/>
</dbReference>
<dbReference type="Gene3D" id="3.40.50.150">
    <property type="entry name" value="Vaccinia Virus protein VP39"/>
    <property type="match status" value="1"/>
</dbReference>
<dbReference type="EMBL" id="KZ989333">
    <property type="protein sequence ID" value="RKP26794.1"/>
    <property type="molecule type" value="Genomic_DNA"/>
</dbReference>
<sequence length="204" mass="22885">MKLKQLESYLQDVAVFDEQYPTRAHLAAQILYTAHSVYDDVEDKVVADLGCGCGVLSIAAGMLGAGHVIGVDIDQDAIDIAQRNAEEQEIEMDFVRSNIADDALPIRAGYVDTVLMNPPFGTKTRPGVDMLFLRQGIELARHAVYSLHKTSTREHILKKAKEWNVHCDVLAELKFDVPAMYKFHKKKSVDIEVDLLRFEKPAMQ</sequence>
<reference evidence="5" key="1">
    <citation type="journal article" date="2018" name="Nat. Microbiol.">
        <title>Leveraging single-cell genomics to expand the fungal tree of life.</title>
        <authorList>
            <person name="Ahrendt S.R."/>
            <person name="Quandt C.A."/>
            <person name="Ciobanu D."/>
            <person name="Clum A."/>
            <person name="Salamov A."/>
            <person name="Andreopoulos B."/>
            <person name="Cheng J.F."/>
            <person name="Woyke T."/>
            <person name="Pelin A."/>
            <person name="Henrissat B."/>
            <person name="Reynolds N.K."/>
            <person name="Benny G.L."/>
            <person name="Smith M.E."/>
            <person name="James T.Y."/>
            <person name="Grigoriev I.V."/>
        </authorList>
    </citation>
    <scope>NUCLEOTIDE SEQUENCE [LARGE SCALE GENOMIC DNA]</scope>
    <source>
        <strain evidence="5">Benny S71-1</strain>
    </source>
</reference>
<dbReference type="InterPro" id="IPR007848">
    <property type="entry name" value="Small_mtfrase_dom"/>
</dbReference>
<evidence type="ECO:0000313" key="5">
    <source>
        <dbReference type="Proteomes" id="UP000278143"/>
    </source>
</evidence>
<dbReference type="PANTHER" id="PTHR23290">
    <property type="entry name" value="RRNA N6-ADENOSINE-METHYLTRANSFERASE METTL5"/>
    <property type="match status" value="1"/>
</dbReference>
<dbReference type="GO" id="GO:0008988">
    <property type="term" value="F:rRNA (adenine-N6-)-methyltransferase activity"/>
    <property type="evidence" value="ECO:0007669"/>
    <property type="project" value="TreeGrafter"/>
</dbReference>
<proteinExistence type="inferred from homology"/>
<dbReference type="InterPro" id="IPR029063">
    <property type="entry name" value="SAM-dependent_MTases_sf"/>
</dbReference>
<evidence type="ECO:0000256" key="1">
    <source>
        <dbReference type="ARBA" id="ARBA00009741"/>
    </source>
</evidence>
<dbReference type="AlphaFoldDB" id="A0A4P9Z2R6"/>
<dbReference type="GO" id="GO:0003676">
    <property type="term" value="F:nucleic acid binding"/>
    <property type="evidence" value="ECO:0007669"/>
    <property type="project" value="InterPro"/>
</dbReference>
<keyword evidence="4" id="KW-0489">Methyltransferase</keyword>
<feature type="domain" description="Methyltransferase small" evidence="3">
    <location>
        <begin position="42"/>
        <end position="124"/>
    </location>
</feature>
<accession>A0A4P9Z2R6</accession>
<dbReference type="PANTHER" id="PTHR23290:SF0">
    <property type="entry name" value="RRNA N6-ADENOSINE-METHYLTRANSFERASE METTL5"/>
    <property type="match status" value="1"/>
</dbReference>
<evidence type="ECO:0000259" key="3">
    <source>
        <dbReference type="Pfam" id="PF05175"/>
    </source>
</evidence>
<organism evidence="4 5">
    <name type="scientific">Syncephalis pseudoplumigaleata</name>
    <dbReference type="NCBI Taxonomy" id="1712513"/>
    <lineage>
        <taxon>Eukaryota</taxon>
        <taxon>Fungi</taxon>
        <taxon>Fungi incertae sedis</taxon>
        <taxon>Zoopagomycota</taxon>
        <taxon>Zoopagomycotina</taxon>
        <taxon>Zoopagomycetes</taxon>
        <taxon>Zoopagales</taxon>
        <taxon>Piptocephalidaceae</taxon>
        <taxon>Syncephalis</taxon>
    </lineage>
</organism>
<dbReference type="InterPro" id="IPR051720">
    <property type="entry name" value="rRNA_MeTrfase/Polyamine_Synth"/>
</dbReference>
<name>A0A4P9Z2R6_9FUNG</name>
<dbReference type="Proteomes" id="UP000278143">
    <property type="component" value="Unassembled WGS sequence"/>
</dbReference>
<dbReference type="OrthoDB" id="7848332at2759"/>
<evidence type="ECO:0000256" key="2">
    <source>
        <dbReference type="ARBA" id="ARBA00041374"/>
    </source>
</evidence>